<organism evidence="1 2">
    <name type="scientific">Saccharopolyspora cebuensis</name>
    <dbReference type="NCBI Taxonomy" id="418759"/>
    <lineage>
        <taxon>Bacteria</taxon>
        <taxon>Bacillati</taxon>
        <taxon>Actinomycetota</taxon>
        <taxon>Actinomycetes</taxon>
        <taxon>Pseudonocardiales</taxon>
        <taxon>Pseudonocardiaceae</taxon>
        <taxon>Saccharopolyspora</taxon>
    </lineage>
</organism>
<sequence length="96" mass="10725">MAQTHTDPAPLCGRAEFLDLLRQLTQDEAPRVFSLCAEVGERYDGHVEFWGMAFDDHVDVISASGRLRGTFRSAEAALRRLSGGGRLHLVWVDGRR</sequence>
<proteinExistence type="predicted"/>
<comment type="caution">
    <text evidence="1">The sequence shown here is derived from an EMBL/GenBank/DDBJ whole genome shotgun (WGS) entry which is preliminary data.</text>
</comment>
<dbReference type="EMBL" id="JBGEHV010000026">
    <property type="protein sequence ID" value="MEY8040764.1"/>
    <property type="molecule type" value="Genomic_DNA"/>
</dbReference>
<keyword evidence="2" id="KW-1185">Reference proteome</keyword>
<reference evidence="1 2" key="1">
    <citation type="submission" date="2024-08" db="EMBL/GenBank/DDBJ databases">
        <title>Genome mining of Saccharopolyspora cebuensis PGLac3 from Nigerian medicinal plant.</title>
        <authorList>
            <person name="Ezeobiora C.E."/>
            <person name="Igbokwe N.H."/>
            <person name="Amin D.H."/>
            <person name="Mendie U.E."/>
        </authorList>
    </citation>
    <scope>NUCLEOTIDE SEQUENCE [LARGE SCALE GENOMIC DNA]</scope>
    <source>
        <strain evidence="1 2">PGLac3</strain>
    </source>
</reference>
<evidence type="ECO:0000313" key="2">
    <source>
        <dbReference type="Proteomes" id="UP001564626"/>
    </source>
</evidence>
<evidence type="ECO:0000313" key="1">
    <source>
        <dbReference type="EMBL" id="MEY8040764.1"/>
    </source>
</evidence>
<gene>
    <name evidence="1" type="ORF">AB8O55_15255</name>
</gene>
<dbReference type="RefSeq" id="WP_345365195.1">
    <property type="nucleotide sequence ID" value="NZ_BAABII010000013.1"/>
</dbReference>
<accession>A0ABV4CMX0</accession>
<dbReference type="Proteomes" id="UP001564626">
    <property type="component" value="Unassembled WGS sequence"/>
</dbReference>
<protein>
    <submittedName>
        <fullName evidence="1">Uncharacterized protein</fullName>
    </submittedName>
</protein>
<name>A0ABV4CMX0_9PSEU</name>